<dbReference type="AlphaFoldDB" id="A0A7W9SYM2"/>
<dbReference type="EMBL" id="JACHGG010000001">
    <property type="protein sequence ID" value="MBB6057898.1"/>
    <property type="molecule type" value="Genomic_DNA"/>
</dbReference>
<organism evidence="2 3">
    <name type="scientific">Hymenobacter luteus</name>
    <dbReference type="NCBI Taxonomy" id="1411122"/>
    <lineage>
        <taxon>Bacteria</taxon>
        <taxon>Pseudomonadati</taxon>
        <taxon>Bacteroidota</taxon>
        <taxon>Cytophagia</taxon>
        <taxon>Cytophagales</taxon>
        <taxon>Hymenobacteraceae</taxon>
        <taxon>Hymenobacter</taxon>
    </lineage>
</organism>
<sequence>MPLHSFDAYLEAGGPSFMPTQVVHLSPLLVAAVGGNTTKRVRGTLNDHPIRLSLLPQAGGGRYLMINKELCLAAGVQVGQRVRLQLEPDPTPRAGRSPCCLARSPAQVYCPAPRGPAGAGPARQHGAAGRNPRPPGRGGNRPPGTRGQSVPERVAIWSAQY</sequence>
<dbReference type="InterPro" id="IPR037079">
    <property type="entry name" value="AF2212/PG0164-like_sf"/>
</dbReference>
<keyword evidence="3" id="KW-1185">Reference proteome</keyword>
<dbReference type="Proteomes" id="UP000532746">
    <property type="component" value="Unassembled WGS sequence"/>
</dbReference>
<name>A0A7W9SYM2_9BACT</name>
<protein>
    <recommendedName>
        <fullName evidence="4">DUF1905 domain-containing protein</fullName>
    </recommendedName>
</protein>
<evidence type="ECO:0000313" key="3">
    <source>
        <dbReference type="Proteomes" id="UP000532746"/>
    </source>
</evidence>
<dbReference type="SUPFAM" id="SSF141694">
    <property type="entry name" value="AF2212/PG0164-like"/>
    <property type="match status" value="1"/>
</dbReference>
<dbReference type="InterPro" id="IPR015018">
    <property type="entry name" value="DUF1905"/>
</dbReference>
<dbReference type="RefSeq" id="WP_215906243.1">
    <property type="nucleotide sequence ID" value="NZ_JACHGG010000001.1"/>
</dbReference>
<evidence type="ECO:0000256" key="1">
    <source>
        <dbReference type="SAM" id="MobiDB-lite"/>
    </source>
</evidence>
<comment type="caution">
    <text evidence="2">The sequence shown here is derived from an EMBL/GenBank/DDBJ whole genome shotgun (WGS) entry which is preliminary data.</text>
</comment>
<evidence type="ECO:0008006" key="4">
    <source>
        <dbReference type="Google" id="ProtNLM"/>
    </source>
</evidence>
<evidence type="ECO:0000313" key="2">
    <source>
        <dbReference type="EMBL" id="MBB6057898.1"/>
    </source>
</evidence>
<gene>
    <name evidence="2" type="ORF">HNQ93_000728</name>
</gene>
<feature type="compositionally biased region" description="Low complexity" evidence="1">
    <location>
        <begin position="112"/>
        <end position="131"/>
    </location>
</feature>
<reference evidence="2 3" key="1">
    <citation type="submission" date="2020-08" db="EMBL/GenBank/DDBJ databases">
        <title>Genomic Encyclopedia of Type Strains, Phase IV (KMG-IV): sequencing the most valuable type-strain genomes for metagenomic binning, comparative biology and taxonomic classification.</title>
        <authorList>
            <person name="Goeker M."/>
        </authorList>
    </citation>
    <scope>NUCLEOTIDE SEQUENCE [LARGE SCALE GENOMIC DNA]</scope>
    <source>
        <strain evidence="2 3">DSM 26718</strain>
    </source>
</reference>
<dbReference type="Pfam" id="PF08922">
    <property type="entry name" value="DUF1905"/>
    <property type="match status" value="1"/>
</dbReference>
<feature type="region of interest" description="Disordered" evidence="1">
    <location>
        <begin position="112"/>
        <end position="161"/>
    </location>
</feature>
<proteinExistence type="predicted"/>
<dbReference type="Gene3D" id="2.40.30.100">
    <property type="entry name" value="AF2212/PG0164-like"/>
    <property type="match status" value="1"/>
</dbReference>
<accession>A0A7W9SYM2</accession>